<dbReference type="EMBL" id="JBHSMS010000062">
    <property type="protein sequence ID" value="MFC5513155.1"/>
    <property type="molecule type" value="Genomic_DNA"/>
</dbReference>
<feature type="transmembrane region" description="Helical" evidence="1">
    <location>
        <begin position="6"/>
        <end position="28"/>
    </location>
</feature>
<dbReference type="RefSeq" id="WP_379724784.1">
    <property type="nucleotide sequence ID" value="NZ_JBHSMS010000062.1"/>
</dbReference>
<evidence type="ECO:0000313" key="3">
    <source>
        <dbReference type="Proteomes" id="UP001596031"/>
    </source>
</evidence>
<sequence>MQLPDLAWQIVYGRLGWTAVLAALLLALLPRSWRLPRSAAVLVPAACGLLMALPGKASPAYWLGLALQYPSGLLLGLCLLSLCARWRGAAPRSFMSTPLAAVLAVAGTALYLDAIGWLSLGLYHAGFGPTAAPALALLGAAGCALALLRGHGGREAPALFGAFVLFSLLRLPTGNLWDAVLDPLLWGWALAALCRRGWRRAVRAPQRAALPIEPFSISKEQVRDK</sequence>
<organism evidence="2 3">
    <name type="scientific">Massilia jejuensis</name>
    <dbReference type="NCBI Taxonomy" id="648894"/>
    <lineage>
        <taxon>Bacteria</taxon>
        <taxon>Pseudomonadati</taxon>
        <taxon>Pseudomonadota</taxon>
        <taxon>Betaproteobacteria</taxon>
        <taxon>Burkholderiales</taxon>
        <taxon>Oxalobacteraceae</taxon>
        <taxon>Telluria group</taxon>
        <taxon>Massilia</taxon>
    </lineage>
</organism>
<feature type="transmembrane region" description="Helical" evidence="1">
    <location>
        <begin position="94"/>
        <end position="118"/>
    </location>
</feature>
<keyword evidence="1" id="KW-0812">Transmembrane</keyword>
<keyword evidence="1" id="KW-1133">Transmembrane helix</keyword>
<name>A0ABW0PKD5_9BURK</name>
<keyword evidence="1" id="KW-0472">Membrane</keyword>
<evidence type="ECO:0000256" key="1">
    <source>
        <dbReference type="SAM" id="Phobius"/>
    </source>
</evidence>
<comment type="caution">
    <text evidence="2">The sequence shown here is derived from an EMBL/GenBank/DDBJ whole genome shotgun (WGS) entry which is preliminary data.</text>
</comment>
<dbReference type="Proteomes" id="UP001596031">
    <property type="component" value="Unassembled WGS sequence"/>
</dbReference>
<feature type="transmembrane region" description="Helical" evidence="1">
    <location>
        <begin position="60"/>
        <end position="82"/>
    </location>
</feature>
<protein>
    <submittedName>
        <fullName evidence="2">Uncharacterized protein</fullName>
    </submittedName>
</protein>
<keyword evidence="3" id="KW-1185">Reference proteome</keyword>
<feature type="transmembrane region" description="Helical" evidence="1">
    <location>
        <begin position="35"/>
        <end position="54"/>
    </location>
</feature>
<accession>A0ABW0PKD5</accession>
<evidence type="ECO:0000313" key="2">
    <source>
        <dbReference type="EMBL" id="MFC5513155.1"/>
    </source>
</evidence>
<reference evidence="3" key="1">
    <citation type="journal article" date="2019" name="Int. J. Syst. Evol. Microbiol.">
        <title>The Global Catalogue of Microorganisms (GCM) 10K type strain sequencing project: providing services to taxonomists for standard genome sequencing and annotation.</title>
        <authorList>
            <consortium name="The Broad Institute Genomics Platform"/>
            <consortium name="The Broad Institute Genome Sequencing Center for Infectious Disease"/>
            <person name="Wu L."/>
            <person name="Ma J."/>
        </authorList>
    </citation>
    <scope>NUCLEOTIDE SEQUENCE [LARGE SCALE GENOMIC DNA]</scope>
    <source>
        <strain evidence="3">CCUG 38813</strain>
    </source>
</reference>
<feature type="transmembrane region" description="Helical" evidence="1">
    <location>
        <begin position="130"/>
        <end position="148"/>
    </location>
</feature>
<proteinExistence type="predicted"/>
<gene>
    <name evidence="2" type="ORF">ACFPOU_18805</name>
</gene>